<dbReference type="Gene3D" id="1.20.1070.10">
    <property type="entry name" value="Rhodopsin 7-helix transmembrane proteins"/>
    <property type="match status" value="1"/>
</dbReference>
<proteinExistence type="predicted"/>
<dbReference type="GO" id="GO:0004930">
    <property type="term" value="F:G protein-coupled receptor activity"/>
    <property type="evidence" value="ECO:0007669"/>
    <property type="project" value="InterPro"/>
</dbReference>
<feature type="transmembrane region" description="Helical" evidence="5">
    <location>
        <begin position="89"/>
        <end position="114"/>
    </location>
</feature>
<dbReference type="InterPro" id="IPR019424">
    <property type="entry name" value="7TM_GPCR_Srsx"/>
</dbReference>
<dbReference type="SMART" id="SM01381">
    <property type="entry name" value="7TM_GPCR_Srsx"/>
    <property type="match status" value="1"/>
</dbReference>
<evidence type="ECO:0000313" key="8">
    <source>
        <dbReference type="Proteomes" id="UP000024635"/>
    </source>
</evidence>
<keyword evidence="2 5" id="KW-0812">Transmembrane</keyword>
<dbReference type="EMBL" id="JARK01001363">
    <property type="protein sequence ID" value="EYC18551.1"/>
    <property type="molecule type" value="Genomic_DNA"/>
</dbReference>
<protein>
    <recommendedName>
        <fullName evidence="6">G-protein coupled receptors family 1 profile domain-containing protein</fullName>
    </recommendedName>
</protein>
<evidence type="ECO:0000256" key="1">
    <source>
        <dbReference type="ARBA" id="ARBA00004370"/>
    </source>
</evidence>
<dbReference type="InterPro" id="IPR000276">
    <property type="entry name" value="GPCR_Rhodpsn"/>
</dbReference>
<dbReference type="InterPro" id="IPR047130">
    <property type="entry name" value="7TM_GPCR_Srsx_nematod"/>
</dbReference>
<dbReference type="PANTHER" id="PTHR23360">
    <property type="entry name" value="G-PROTEIN COUPLED RECEPTORS FAMILY 1 PROFILE DOMAIN-CONTAINING PROTEIN-RELATED"/>
    <property type="match status" value="1"/>
</dbReference>
<dbReference type="Pfam" id="PF10320">
    <property type="entry name" value="7TM_GPCR_Srsx"/>
    <property type="match status" value="1"/>
</dbReference>
<accession>A0A016UUD0</accession>
<evidence type="ECO:0000256" key="3">
    <source>
        <dbReference type="ARBA" id="ARBA00022989"/>
    </source>
</evidence>
<feature type="transmembrane region" description="Helical" evidence="5">
    <location>
        <begin position="301"/>
        <end position="322"/>
    </location>
</feature>
<keyword evidence="4 5" id="KW-0472">Membrane</keyword>
<feature type="transmembrane region" description="Helical" evidence="5">
    <location>
        <begin position="12"/>
        <end position="34"/>
    </location>
</feature>
<feature type="transmembrane region" description="Helical" evidence="5">
    <location>
        <begin position="267"/>
        <end position="295"/>
    </location>
</feature>
<evidence type="ECO:0000313" key="7">
    <source>
        <dbReference type="EMBL" id="EYC18551.1"/>
    </source>
</evidence>
<feature type="domain" description="G-protein coupled receptors family 1 profile" evidence="6">
    <location>
        <begin position="27"/>
        <end position="323"/>
    </location>
</feature>
<reference evidence="8" key="1">
    <citation type="journal article" date="2015" name="Nat. Genet.">
        <title>The genome and transcriptome of the zoonotic hookworm Ancylostoma ceylanicum identify infection-specific gene families.</title>
        <authorList>
            <person name="Schwarz E.M."/>
            <person name="Hu Y."/>
            <person name="Antoshechkin I."/>
            <person name="Miller M.M."/>
            <person name="Sternberg P.W."/>
            <person name="Aroian R.V."/>
        </authorList>
    </citation>
    <scope>NUCLEOTIDE SEQUENCE</scope>
    <source>
        <strain evidence="8">HY135</strain>
    </source>
</reference>
<sequence length="353" mass="40216">MWTMLADLAPTIIPIVILYFEVLGVFGNSNLILATIRKENLQTKHGVLLALTSFYQMMCLLGELVNVYFALSGKEIKRDVCFMLMSPYLVFSCLQSTMFLVLALDILVAILFPLKHKVARLWVYVGIASIPAVGYAVLVISLAVAEMVSRKTNPKILLCNPPLSMHPRVTNFWIAWNGFSNLGVLIIYVAVYVVVSNRESPKTSFSLIQFQVVAKGSPFMEIEKRNQILIHSNNSFTALGPLATAYGLDKRHRKMGRFVKQSTERKILISLLWLMTFFASTWCTCNIILVIVAWFEQSQEVAAIQSYVVVFALMAYSGNYYVYFAKNHAYRRAFVEQLKWIFPKRDAHHLWKT</sequence>
<dbReference type="AlphaFoldDB" id="A0A016UUD0"/>
<feature type="transmembrane region" description="Helical" evidence="5">
    <location>
        <begin position="121"/>
        <end position="145"/>
    </location>
</feature>
<comment type="subcellular location">
    <subcellularLocation>
        <location evidence="1">Membrane</location>
    </subcellularLocation>
</comment>
<evidence type="ECO:0000256" key="5">
    <source>
        <dbReference type="SAM" id="Phobius"/>
    </source>
</evidence>
<dbReference type="InterPro" id="IPR017452">
    <property type="entry name" value="GPCR_Rhodpsn_7TM"/>
</dbReference>
<evidence type="ECO:0000259" key="6">
    <source>
        <dbReference type="PROSITE" id="PS50262"/>
    </source>
</evidence>
<dbReference type="SUPFAM" id="SSF81321">
    <property type="entry name" value="Family A G protein-coupled receptor-like"/>
    <property type="match status" value="1"/>
</dbReference>
<evidence type="ECO:0000256" key="4">
    <source>
        <dbReference type="ARBA" id="ARBA00023136"/>
    </source>
</evidence>
<keyword evidence="3 5" id="KW-1133">Transmembrane helix</keyword>
<dbReference type="GO" id="GO:0016020">
    <property type="term" value="C:membrane"/>
    <property type="evidence" value="ECO:0007669"/>
    <property type="project" value="UniProtKB-SubCell"/>
</dbReference>
<dbReference type="Proteomes" id="UP000024635">
    <property type="component" value="Unassembled WGS sequence"/>
</dbReference>
<gene>
    <name evidence="7" type="primary">Acey_s0027.g1581</name>
    <name evidence="7" type="ORF">Y032_0027g1581</name>
</gene>
<feature type="transmembrane region" description="Helical" evidence="5">
    <location>
        <begin position="173"/>
        <end position="195"/>
    </location>
</feature>
<dbReference type="PROSITE" id="PS50262">
    <property type="entry name" value="G_PROTEIN_RECEP_F1_2"/>
    <property type="match status" value="1"/>
</dbReference>
<evidence type="ECO:0000256" key="2">
    <source>
        <dbReference type="ARBA" id="ARBA00022692"/>
    </source>
</evidence>
<comment type="caution">
    <text evidence="7">The sequence shown here is derived from an EMBL/GenBank/DDBJ whole genome shotgun (WGS) entry which is preliminary data.</text>
</comment>
<organism evidence="7 8">
    <name type="scientific">Ancylostoma ceylanicum</name>
    <dbReference type="NCBI Taxonomy" id="53326"/>
    <lineage>
        <taxon>Eukaryota</taxon>
        <taxon>Metazoa</taxon>
        <taxon>Ecdysozoa</taxon>
        <taxon>Nematoda</taxon>
        <taxon>Chromadorea</taxon>
        <taxon>Rhabditida</taxon>
        <taxon>Rhabditina</taxon>
        <taxon>Rhabditomorpha</taxon>
        <taxon>Strongyloidea</taxon>
        <taxon>Ancylostomatidae</taxon>
        <taxon>Ancylostomatinae</taxon>
        <taxon>Ancylostoma</taxon>
    </lineage>
</organism>
<feature type="transmembrane region" description="Helical" evidence="5">
    <location>
        <begin position="46"/>
        <end position="69"/>
    </location>
</feature>
<name>A0A016UUD0_9BILA</name>
<keyword evidence="8" id="KW-1185">Reference proteome</keyword>
<dbReference type="PANTHER" id="PTHR23360:SF67">
    <property type="entry name" value="G-PROTEIN COUPLED RECEPTORS FAMILY 1 PROFILE DOMAIN-CONTAINING PROTEIN"/>
    <property type="match status" value="1"/>
</dbReference>